<feature type="region of interest" description="Disordered" evidence="1">
    <location>
        <begin position="1"/>
        <end position="23"/>
    </location>
</feature>
<comment type="caution">
    <text evidence="3">The sequence shown here is derived from an EMBL/GenBank/DDBJ whole genome shotgun (WGS) entry which is preliminary data.</text>
</comment>
<reference evidence="3" key="1">
    <citation type="journal article" date="2020" name="New Phytol.">
        <title>Comparative genomics reveals dynamic genome evolution in host specialist ectomycorrhizal fungi.</title>
        <authorList>
            <person name="Lofgren L.A."/>
            <person name="Nguyen N.H."/>
            <person name="Vilgalys R."/>
            <person name="Ruytinx J."/>
            <person name="Liao H.L."/>
            <person name="Branco S."/>
            <person name="Kuo A."/>
            <person name="LaButti K."/>
            <person name="Lipzen A."/>
            <person name="Andreopoulos W."/>
            <person name="Pangilinan J."/>
            <person name="Riley R."/>
            <person name="Hundley H."/>
            <person name="Na H."/>
            <person name="Barry K."/>
            <person name="Grigoriev I.V."/>
            <person name="Stajich J.E."/>
            <person name="Kennedy P.G."/>
        </authorList>
    </citation>
    <scope>NUCLEOTIDE SEQUENCE</scope>
    <source>
        <strain evidence="3">DOB743</strain>
    </source>
</reference>
<dbReference type="AlphaFoldDB" id="A0A9P6ZIQ8"/>
<dbReference type="Proteomes" id="UP000714275">
    <property type="component" value="Unassembled WGS sequence"/>
</dbReference>
<sequence>MVAERTSSSTSNGEKEHLDDSINNSVWHDTTFFGSQREGRMASPRDTEDGQTVQYVDRDEAQTPEVAQYMLSSQTPSTSNFETPLCDLAKCCSARLDSFHEWVGVATLRSLGISSVPEELQVEQFSSLVLRVLHRLRALSEQTPFDAATFYYAFPLLMQVLLTDVSDAAFSGKATMESERLLNVTRDEVGVLTDGTLLQEVYDRNACLQAIRPFDLTDLDWSPQLWVACHADDEQNARLANHAWEDNSLMCQKTFLTSS</sequence>
<dbReference type="EMBL" id="JABBWD010000107">
    <property type="protein sequence ID" value="KAG1765481.1"/>
    <property type="molecule type" value="Genomic_DNA"/>
</dbReference>
<evidence type="ECO:0000259" key="2">
    <source>
        <dbReference type="Pfam" id="PF24916"/>
    </source>
</evidence>
<keyword evidence="4" id="KW-1185">Reference proteome</keyword>
<evidence type="ECO:0000313" key="4">
    <source>
        <dbReference type="Proteomes" id="UP000714275"/>
    </source>
</evidence>
<feature type="domain" description="GCN1-like HEAT repeats" evidence="2">
    <location>
        <begin position="92"/>
        <end position="169"/>
    </location>
</feature>
<name>A0A9P6ZIQ8_9AGAM</name>
<proteinExistence type="predicted"/>
<dbReference type="InterPro" id="IPR056809">
    <property type="entry name" value="HEAT_GCN1_fung"/>
</dbReference>
<evidence type="ECO:0000256" key="1">
    <source>
        <dbReference type="SAM" id="MobiDB-lite"/>
    </source>
</evidence>
<accession>A0A9P6ZIQ8</accession>
<protein>
    <recommendedName>
        <fullName evidence="2">GCN1-like HEAT repeats domain-containing protein</fullName>
    </recommendedName>
</protein>
<dbReference type="Pfam" id="PF24916">
    <property type="entry name" value="HEAT_GCN1_fung"/>
    <property type="match status" value="1"/>
</dbReference>
<evidence type="ECO:0000313" key="3">
    <source>
        <dbReference type="EMBL" id="KAG1765481.1"/>
    </source>
</evidence>
<dbReference type="OrthoDB" id="2659999at2759"/>
<gene>
    <name evidence="3" type="ORF">EV702DRAFT_1204576</name>
</gene>
<feature type="compositionally biased region" description="Polar residues" evidence="1">
    <location>
        <begin position="1"/>
        <end position="12"/>
    </location>
</feature>
<organism evidence="3 4">
    <name type="scientific">Suillus placidus</name>
    <dbReference type="NCBI Taxonomy" id="48579"/>
    <lineage>
        <taxon>Eukaryota</taxon>
        <taxon>Fungi</taxon>
        <taxon>Dikarya</taxon>
        <taxon>Basidiomycota</taxon>
        <taxon>Agaricomycotina</taxon>
        <taxon>Agaricomycetes</taxon>
        <taxon>Agaricomycetidae</taxon>
        <taxon>Boletales</taxon>
        <taxon>Suillineae</taxon>
        <taxon>Suillaceae</taxon>
        <taxon>Suillus</taxon>
    </lineage>
</organism>